<evidence type="ECO:0000313" key="3">
    <source>
        <dbReference type="Proteomes" id="UP000025227"/>
    </source>
</evidence>
<keyword evidence="3" id="KW-1185">Reference proteome</keyword>
<accession>W6NDA7</accession>
<reference evidence="2" key="2">
    <citation type="submission" date="2013-05" db="EMBL/GenBank/DDBJ databases">
        <title>The genome and transcriptome of Haemonchus contortus: a key model parasite for drug and vaccine discovery.</title>
        <authorList>
            <person name="Laing R."/>
            <person name="Kikuchi T."/>
            <person name="Martinelli A."/>
            <person name="Tsai I.J."/>
            <person name="Beech R.N."/>
            <person name="Redman E."/>
            <person name="Holroyd N."/>
            <person name="Bartley D.J."/>
            <person name="Beasley H."/>
            <person name="Britton C."/>
            <person name="Curran D."/>
            <person name="Devaney E."/>
            <person name="Gilabert A."/>
            <person name="Jackson F."/>
            <person name="Hunt M."/>
            <person name="Johnston S."/>
            <person name="Kryukov I."/>
            <person name="Li K."/>
            <person name="Morrison A.A."/>
            <person name="Reid A.J."/>
            <person name="Sargison N."/>
            <person name="Saunders G."/>
            <person name="Wasmuth J.D."/>
            <person name="Wolstenholme A."/>
            <person name="Berriman M."/>
            <person name="Gilleard J.S."/>
            <person name="Cotton J.A."/>
        </authorList>
    </citation>
    <scope>NUCLEOTIDE SEQUENCE [LARGE SCALE GENOMIC DNA]</scope>
    <source>
        <strain evidence="2">ISE/inbred ISE</strain>
    </source>
</reference>
<keyword evidence="1" id="KW-0732">Signal</keyword>
<sequence length="82" mass="9571">MVASLLLLSCITLTVASLVTDEYRFVDLDCRQLLRECEGLKCMIISITNPECFEDQQKRSSKRASRQKIREILLNSYLNRMR</sequence>
<evidence type="ECO:0000256" key="1">
    <source>
        <dbReference type="SAM" id="SignalP"/>
    </source>
</evidence>
<dbReference type="WBParaSite" id="HCON_00145510-00001">
    <property type="protein sequence ID" value="HCON_00145510-00001"/>
    <property type="gene ID" value="HCON_00145510"/>
</dbReference>
<dbReference type="Proteomes" id="UP000025227">
    <property type="component" value="Unplaced"/>
</dbReference>
<feature type="chain" id="PRO_5044739887" evidence="1">
    <location>
        <begin position="17"/>
        <end position="82"/>
    </location>
</feature>
<name>W6NDA7_HAECO</name>
<reference evidence="4" key="3">
    <citation type="submission" date="2020-12" db="UniProtKB">
        <authorList>
            <consortium name="WormBaseParasite"/>
        </authorList>
    </citation>
    <scope>IDENTIFICATION</scope>
    <source>
        <strain evidence="4">MHco3</strain>
    </source>
</reference>
<reference evidence="2" key="1">
    <citation type="submission" date="2013-03" db="EMBL/GenBank/DDBJ databases">
        <authorList>
            <person name="Aslett M."/>
        </authorList>
    </citation>
    <scope>NUCLEOTIDE SEQUENCE [LARGE SCALE GENOMIC DNA]</scope>
    <source>
        <strain evidence="2">ISE/inbred ISE</strain>
    </source>
</reference>
<dbReference type="AlphaFoldDB" id="W6NDA7"/>
<feature type="signal peptide" evidence="1">
    <location>
        <begin position="1"/>
        <end position="16"/>
    </location>
</feature>
<protein>
    <submittedName>
        <fullName evidence="2 4">Uncharacterized protein</fullName>
    </submittedName>
</protein>
<proteinExistence type="predicted"/>
<gene>
    <name evidence="2" type="ORF">HCOI_00648000</name>
</gene>
<evidence type="ECO:0000313" key="4">
    <source>
        <dbReference type="WBParaSite" id="HCON_00145510-00001"/>
    </source>
</evidence>
<organism evidence="2">
    <name type="scientific">Haemonchus contortus</name>
    <name type="common">Barber pole worm</name>
    <dbReference type="NCBI Taxonomy" id="6289"/>
    <lineage>
        <taxon>Eukaryota</taxon>
        <taxon>Metazoa</taxon>
        <taxon>Ecdysozoa</taxon>
        <taxon>Nematoda</taxon>
        <taxon>Chromadorea</taxon>
        <taxon>Rhabditida</taxon>
        <taxon>Rhabditina</taxon>
        <taxon>Rhabditomorpha</taxon>
        <taxon>Strongyloidea</taxon>
        <taxon>Trichostrongylidae</taxon>
        <taxon>Haemonchus</taxon>
    </lineage>
</organism>
<evidence type="ECO:0000313" key="2">
    <source>
        <dbReference type="EMBL" id="CDL94114.1"/>
    </source>
</evidence>
<dbReference type="OrthoDB" id="5858832at2759"/>
<dbReference type="EMBL" id="CAVP010055320">
    <property type="protein sequence ID" value="CDL94114.1"/>
    <property type="molecule type" value="Genomic_DNA"/>
</dbReference>